<dbReference type="PANTHER" id="PTHR14379">
    <property type="entry name" value="LIMKAIN B LKAP"/>
    <property type="match status" value="1"/>
</dbReference>
<dbReference type="InterPro" id="IPR003604">
    <property type="entry name" value="Matrin/U1-like-C_Znf_C2H2"/>
</dbReference>
<dbReference type="InterPro" id="IPR021139">
    <property type="entry name" value="NYN"/>
</dbReference>
<accession>A0ABM1R4A3</accession>
<dbReference type="PROSITE" id="PS00028">
    <property type="entry name" value="ZINC_FINGER_C2H2_1"/>
    <property type="match status" value="1"/>
</dbReference>
<dbReference type="RefSeq" id="XP_019093841.1">
    <property type="nucleotide sequence ID" value="XM_019238296.1"/>
</dbReference>
<organism evidence="2 3">
    <name type="scientific">Camelina sativa</name>
    <name type="common">False flax</name>
    <name type="synonym">Myagrum sativum</name>
    <dbReference type="NCBI Taxonomy" id="90675"/>
    <lineage>
        <taxon>Eukaryota</taxon>
        <taxon>Viridiplantae</taxon>
        <taxon>Streptophyta</taxon>
        <taxon>Embryophyta</taxon>
        <taxon>Tracheophyta</taxon>
        <taxon>Spermatophyta</taxon>
        <taxon>Magnoliopsida</taxon>
        <taxon>eudicotyledons</taxon>
        <taxon>Gunneridae</taxon>
        <taxon>Pentapetalae</taxon>
        <taxon>rosids</taxon>
        <taxon>malvids</taxon>
        <taxon>Brassicales</taxon>
        <taxon>Brassicaceae</taxon>
        <taxon>Camelineae</taxon>
        <taxon>Camelina</taxon>
    </lineage>
</organism>
<dbReference type="PANTHER" id="PTHR14379:SF84">
    <property type="entry name" value="NYN DOMAIN-CONTAINING PROTEIN"/>
    <property type="match status" value="1"/>
</dbReference>
<dbReference type="GeneID" id="104741171"/>
<proteinExistence type="predicted"/>
<reference evidence="3" key="2">
    <citation type="submission" date="2025-08" db="UniProtKB">
        <authorList>
            <consortium name="RefSeq"/>
        </authorList>
    </citation>
    <scope>IDENTIFICATION</scope>
    <source>
        <tissue evidence="3">Leaf</tissue>
    </source>
</reference>
<dbReference type="InterPro" id="IPR024768">
    <property type="entry name" value="Marf1"/>
</dbReference>
<name>A0ABM1R4A3_CAMSA</name>
<feature type="domain" description="C2H2-type" evidence="1">
    <location>
        <begin position="550"/>
        <end position="572"/>
    </location>
</feature>
<dbReference type="Proteomes" id="UP000694864">
    <property type="component" value="Chromosome 2"/>
</dbReference>
<protein>
    <submittedName>
        <fullName evidence="3">Uncharacterized protein LOC104741171</fullName>
    </submittedName>
</protein>
<sequence>MSNLFSMWWEEPAKAAKIAVWWDMKDCPIPEGYDARLFRPSLEAAFKSVGYSGPVSITAYGDQTQTADHILRVLSSTGVAVAHTRPESTNSLMYADMVEWRGKNPAPASMMIISNQVHTVFAWDLARLQQRTLYNLFLVSSIEYQYMTILETCREWVWERVLGYADDETRRAPLVQEKCSDPGELSSATLYCKSCNFDSQSPENFRKHLSSYKHKREEKCSDPGELSSATLYCKSCNFDSQSPENFRKHLSSYKHKREEAIDPTQKVVDCVTEKWARDYPATPEYATAQIAVWWDLFECPIPKGYDARRVRPSLEAAFKNLGYSGPVSITAFGDLNRIPDHLLRGLSSTGIYVVHNGYAYKETLIYEDIEKWVDSNPPPATIMVITDRLDLIYSVSLVTLLQVHKHKLFLAYLSRPRKMSPLLTSAEWLWENLLAVPETSGHVLHKCSTNESFSTVSETRKHVLHKCSTSESFSTLSETSGHVPRKCSKIESFATLSEAREHLHNCSKSEIFCTVSETRVHVFSSNLEARSRAIQKFSKSESESTSVFYCEMCLCYYESLDDFRTHLSTEEHTQQEGYINGYYQSREKVHSAEYDPEGWLEVCEMRRKVKKETKSFEYDRGHWLRQEKRRRKAFRTIFPLRLRLTNRGRSRPRRKSPTCKKE</sequence>
<evidence type="ECO:0000313" key="3">
    <source>
        <dbReference type="RefSeq" id="XP_019093841.1"/>
    </source>
</evidence>
<gene>
    <name evidence="3" type="primary">LOC104741171</name>
</gene>
<evidence type="ECO:0000259" key="1">
    <source>
        <dbReference type="PROSITE" id="PS00028"/>
    </source>
</evidence>
<keyword evidence="2" id="KW-1185">Reference proteome</keyword>
<dbReference type="SMART" id="SM00451">
    <property type="entry name" value="ZnF_U1"/>
    <property type="match status" value="3"/>
</dbReference>
<dbReference type="SMART" id="SM00355">
    <property type="entry name" value="ZnF_C2H2"/>
    <property type="match status" value="3"/>
</dbReference>
<reference evidence="2" key="1">
    <citation type="journal article" date="2014" name="Nat. Commun.">
        <title>The emerging biofuel crop Camelina sativa retains a highly undifferentiated hexaploid genome structure.</title>
        <authorList>
            <person name="Kagale S."/>
            <person name="Koh C."/>
            <person name="Nixon J."/>
            <person name="Bollina V."/>
            <person name="Clarke W.E."/>
            <person name="Tuteja R."/>
            <person name="Spillane C."/>
            <person name="Robinson S.J."/>
            <person name="Links M.G."/>
            <person name="Clarke C."/>
            <person name="Higgins E.E."/>
            <person name="Huebert T."/>
            <person name="Sharpe A.G."/>
            <person name="Parkin I.A."/>
        </authorList>
    </citation>
    <scope>NUCLEOTIDE SEQUENCE [LARGE SCALE GENOMIC DNA]</scope>
    <source>
        <strain evidence="2">cv. DH55</strain>
    </source>
</reference>
<dbReference type="CDD" id="cd10910">
    <property type="entry name" value="PIN_limkain_b1_N_like"/>
    <property type="match status" value="2"/>
</dbReference>
<dbReference type="Pfam" id="PF01936">
    <property type="entry name" value="NYN"/>
    <property type="match status" value="2"/>
</dbReference>
<evidence type="ECO:0000313" key="2">
    <source>
        <dbReference type="Proteomes" id="UP000694864"/>
    </source>
</evidence>
<dbReference type="InterPro" id="IPR013087">
    <property type="entry name" value="Znf_C2H2_type"/>
</dbReference>